<dbReference type="OrthoDB" id="5145734at2"/>
<dbReference type="InterPro" id="IPR002645">
    <property type="entry name" value="STAS_dom"/>
</dbReference>
<evidence type="ECO:0000313" key="2">
    <source>
        <dbReference type="EMBL" id="TQL64258.1"/>
    </source>
</evidence>
<dbReference type="RefSeq" id="WP_142119072.1">
    <property type="nucleotide sequence ID" value="NZ_BAAASV010000003.1"/>
</dbReference>
<dbReference type="AlphaFoldDB" id="A0A542ZV76"/>
<dbReference type="SUPFAM" id="SSF52091">
    <property type="entry name" value="SpoIIaa-like"/>
    <property type="match status" value="1"/>
</dbReference>
<gene>
    <name evidence="2" type="ORF">FB461_0755</name>
</gene>
<dbReference type="Proteomes" id="UP000315389">
    <property type="component" value="Unassembled WGS sequence"/>
</dbReference>
<feature type="domain" description="STAS" evidence="1">
    <location>
        <begin position="44"/>
        <end position="142"/>
    </location>
</feature>
<proteinExistence type="predicted"/>
<name>A0A542ZV76_RARFA</name>
<dbReference type="Gene3D" id="3.30.750.24">
    <property type="entry name" value="STAS domain"/>
    <property type="match status" value="1"/>
</dbReference>
<evidence type="ECO:0000313" key="3">
    <source>
        <dbReference type="Proteomes" id="UP000315389"/>
    </source>
</evidence>
<organism evidence="2 3">
    <name type="scientific">Rarobacter faecitabidus</name>
    <dbReference type="NCBI Taxonomy" id="13243"/>
    <lineage>
        <taxon>Bacteria</taxon>
        <taxon>Bacillati</taxon>
        <taxon>Actinomycetota</taxon>
        <taxon>Actinomycetes</taxon>
        <taxon>Micrococcales</taxon>
        <taxon>Rarobacteraceae</taxon>
        <taxon>Rarobacter</taxon>
    </lineage>
</organism>
<evidence type="ECO:0000259" key="1">
    <source>
        <dbReference type="PROSITE" id="PS50801"/>
    </source>
</evidence>
<keyword evidence="3" id="KW-1185">Reference proteome</keyword>
<reference evidence="2 3" key="1">
    <citation type="submission" date="2019-06" db="EMBL/GenBank/DDBJ databases">
        <title>Sequencing the genomes of 1000 actinobacteria strains.</title>
        <authorList>
            <person name="Klenk H.-P."/>
        </authorList>
    </citation>
    <scope>NUCLEOTIDE SEQUENCE [LARGE SCALE GENOMIC DNA]</scope>
    <source>
        <strain evidence="2 3">DSM 4813</strain>
    </source>
</reference>
<sequence>MNTPKTGRGHDRVAVTETTRTAASLETQLLHTSSTASATPSGSGSITLSDEGQARLVRLSGDINVTLREQASAVLLQVAMSTYPLIIEMQDVTGIDETGIAFVYQLAAVEDEGHQPIILRGAPTTVLATLGDLGIIDKFVIA</sequence>
<dbReference type="InterPro" id="IPR036513">
    <property type="entry name" value="STAS_dom_sf"/>
</dbReference>
<dbReference type="EMBL" id="VFOS01000001">
    <property type="protein sequence ID" value="TQL64258.1"/>
    <property type="molecule type" value="Genomic_DNA"/>
</dbReference>
<comment type="caution">
    <text evidence="2">The sequence shown here is derived from an EMBL/GenBank/DDBJ whole genome shotgun (WGS) entry which is preliminary data.</text>
</comment>
<accession>A0A542ZV76</accession>
<dbReference type="PROSITE" id="PS50801">
    <property type="entry name" value="STAS"/>
    <property type="match status" value="1"/>
</dbReference>
<protein>
    <recommendedName>
        <fullName evidence="1">STAS domain-containing protein</fullName>
    </recommendedName>
</protein>